<dbReference type="PANTHER" id="PTHR15680:SF9">
    <property type="entry name" value="LARGE RIBOSOMAL SUBUNIT PROTEIN BL19M"/>
    <property type="match status" value="1"/>
</dbReference>
<dbReference type="GO" id="GO:0005840">
    <property type="term" value="C:ribosome"/>
    <property type="evidence" value="ECO:0007669"/>
    <property type="project" value="UniProtKB-KW"/>
</dbReference>
<keyword evidence="2" id="KW-0689">Ribosomal protein</keyword>
<sequence>MTMMTTTTTMASTARPTRAATRAVTTARPSAALTARVAMRGKSVASFAVAQTAACARTGVITRAAYTHTNKKGLSQFVERVGAGQMKNDLIPFRVGMTVKVGVTVIEGAKTRKKRCVNGVQMRTRNGGARARVQPYEGVVIAIHRSGVASTVTVRKSMQGFGVERVFPIHSPLCTFQEVRGAGKPVVRRAKLFYLRNLVGKQAKLKTRFVAKKEGLSRFEVKMQALRAEEAAAQAKADAAAAAAAAAEAAAAAAAEAPAAEESA</sequence>
<dbReference type="PANTHER" id="PTHR15680">
    <property type="entry name" value="RIBOSOMAL PROTEIN L19"/>
    <property type="match status" value="1"/>
</dbReference>
<evidence type="ECO:0000256" key="5">
    <source>
        <dbReference type="SAM" id="MobiDB-lite"/>
    </source>
</evidence>
<dbReference type="GO" id="GO:0003735">
    <property type="term" value="F:structural constituent of ribosome"/>
    <property type="evidence" value="ECO:0007669"/>
    <property type="project" value="InterPro"/>
</dbReference>
<evidence type="ECO:0000256" key="2">
    <source>
        <dbReference type="ARBA" id="ARBA00022980"/>
    </source>
</evidence>
<organism evidence="6">
    <name type="scientific">Ostreococcus mediterraneus</name>
    <dbReference type="NCBI Taxonomy" id="1486918"/>
    <lineage>
        <taxon>Eukaryota</taxon>
        <taxon>Viridiplantae</taxon>
        <taxon>Chlorophyta</taxon>
        <taxon>Mamiellophyceae</taxon>
        <taxon>Mamiellales</taxon>
        <taxon>Bathycoccaceae</taxon>
        <taxon>Ostreococcus</taxon>
    </lineage>
</organism>
<dbReference type="InterPro" id="IPR008991">
    <property type="entry name" value="Translation_prot_SH3-like_sf"/>
</dbReference>
<reference evidence="6" key="1">
    <citation type="submission" date="2021-01" db="EMBL/GenBank/DDBJ databases">
        <authorList>
            <person name="Corre E."/>
            <person name="Pelletier E."/>
            <person name="Niang G."/>
            <person name="Scheremetjew M."/>
            <person name="Finn R."/>
            <person name="Kale V."/>
            <person name="Holt S."/>
            <person name="Cochrane G."/>
            <person name="Meng A."/>
            <person name="Brown T."/>
            <person name="Cohen L."/>
        </authorList>
    </citation>
    <scope>NUCLEOTIDE SEQUENCE</scope>
    <source>
        <strain evidence="6">Clade-D-RCC1621</strain>
    </source>
</reference>
<dbReference type="GO" id="GO:1990904">
    <property type="term" value="C:ribonucleoprotein complex"/>
    <property type="evidence" value="ECO:0007669"/>
    <property type="project" value="UniProtKB-KW"/>
</dbReference>
<keyword evidence="4" id="KW-0175">Coiled coil</keyword>
<dbReference type="Gene3D" id="2.30.30.790">
    <property type="match status" value="1"/>
</dbReference>
<feature type="coiled-coil region" evidence="4">
    <location>
        <begin position="216"/>
        <end position="243"/>
    </location>
</feature>
<dbReference type="Pfam" id="PF01245">
    <property type="entry name" value="Ribosomal_L19"/>
    <property type="match status" value="1"/>
</dbReference>
<gene>
    <name evidence="6" type="ORF">OMED0930_LOCUS6458</name>
</gene>
<dbReference type="InterPro" id="IPR038657">
    <property type="entry name" value="Ribosomal_bL19_sf"/>
</dbReference>
<dbReference type="EMBL" id="HBFO01009111">
    <property type="protein sequence ID" value="CAD8815338.1"/>
    <property type="molecule type" value="Transcribed_RNA"/>
</dbReference>
<dbReference type="SUPFAM" id="SSF50104">
    <property type="entry name" value="Translation proteins SH3-like domain"/>
    <property type="match status" value="1"/>
</dbReference>
<dbReference type="AlphaFoldDB" id="A0A7S0ZA31"/>
<dbReference type="InterPro" id="IPR001857">
    <property type="entry name" value="Ribosomal_bL19"/>
</dbReference>
<comment type="similarity">
    <text evidence="1">Belongs to the bacterial ribosomal protein bL19 family.</text>
</comment>
<dbReference type="GO" id="GO:0006412">
    <property type="term" value="P:translation"/>
    <property type="evidence" value="ECO:0007669"/>
    <property type="project" value="InterPro"/>
</dbReference>
<evidence type="ECO:0000256" key="1">
    <source>
        <dbReference type="ARBA" id="ARBA00005781"/>
    </source>
</evidence>
<accession>A0A7S0ZA31</accession>
<protein>
    <recommendedName>
        <fullName evidence="7">Ribosomal protein L19</fullName>
    </recommendedName>
</protein>
<evidence type="ECO:0000256" key="3">
    <source>
        <dbReference type="ARBA" id="ARBA00023274"/>
    </source>
</evidence>
<name>A0A7S0ZA31_9CHLO</name>
<proteinExistence type="inferred from homology"/>
<evidence type="ECO:0000313" key="6">
    <source>
        <dbReference type="EMBL" id="CAD8815338.1"/>
    </source>
</evidence>
<evidence type="ECO:0008006" key="7">
    <source>
        <dbReference type="Google" id="ProtNLM"/>
    </source>
</evidence>
<evidence type="ECO:0000256" key="4">
    <source>
        <dbReference type="SAM" id="Coils"/>
    </source>
</evidence>
<feature type="region of interest" description="Disordered" evidence="5">
    <location>
        <begin position="1"/>
        <end position="27"/>
    </location>
</feature>
<keyword evidence="3" id="KW-0687">Ribonucleoprotein</keyword>